<name>A0AAV1CHP2_OLDCO</name>
<gene>
    <name evidence="9" type="ORF">OLC1_LOCUS5337</name>
</gene>
<dbReference type="GO" id="GO:0022857">
    <property type="term" value="F:transmembrane transporter activity"/>
    <property type="evidence" value="ECO:0007669"/>
    <property type="project" value="InterPro"/>
</dbReference>
<dbReference type="InterPro" id="IPR005828">
    <property type="entry name" value="MFS_sugar_transport-like"/>
</dbReference>
<dbReference type="Gene3D" id="1.20.1250.20">
    <property type="entry name" value="MFS general substrate transporter like domains"/>
    <property type="match status" value="1"/>
</dbReference>
<dbReference type="SUPFAM" id="SSF103473">
    <property type="entry name" value="MFS general substrate transporter"/>
    <property type="match status" value="1"/>
</dbReference>
<dbReference type="AlphaFoldDB" id="A0AAV1CHP2"/>
<feature type="transmembrane region" description="Helical" evidence="7">
    <location>
        <begin position="237"/>
        <end position="258"/>
    </location>
</feature>
<comment type="similarity">
    <text evidence="5">Belongs to the major facilitator superfamily. Phosphate:H(+) symporter (TC 2.A.1.9) family.</text>
</comment>
<dbReference type="Proteomes" id="UP001161247">
    <property type="component" value="Chromosome 2"/>
</dbReference>
<dbReference type="InterPro" id="IPR036259">
    <property type="entry name" value="MFS_trans_sf"/>
</dbReference>
<reference evidence="9" key="1">
    <citation type="submission" date="2023-03" db="EMBL/GenBank/DDBJ databases">
        <authorList>
            <person name="Julca I."/>
        </authorList>
    </citation>
    <scope>NUCLEOTIDE SEQUENCE</scope>
</reference>
<feature type="transmembrane region" description="Helical" evidence="7">
    <location>
        <begin position="472"/>
        <end position="492"/>
    </location>
</feature>
<evidence type="ECO:0000256" key="2">
    <source>
        <dbReference type="ARBA" id="ARBA00022692"/>
    </source>
</evidence>
<feature type="transmembrane region" description="Helical" evidence="7">
    <location>
        <begin position="119"/>
        <end position="139"/>
    </location>
</feature>
<evidence type="ECO:0000256" key="5">
    <source>
        <dbReference type="ARBA" id="ARBA00044504"/>
    </source>
</evidence>
<feature type="transmembrane region" description="Helical" evidence="7">
    <location>
        <begin position="209"/>
        <end position="231"/>
    </location>
</feature>
<feature type="transmembrane region" description="Helical" evidence="7">
    <location>
        <begin position="385"/>
        <end position="407"/>
    </location>
</feature>
<feature type="domain" description="Major facilitator superfamily (MFS) profile" evidence="8">
    <location>
        <begin position="43"/>
        <end position="497"/>
    </location>
</feature>
<evidence type="ECO:0000313" key="9">
    <source>
        <dbReference type="EMBL" id="CAI9094077.1"/>
    </source>
</evidence>
<sequence>MEEESTPLLSNYSSDDVEPSKADILDDFIEEYIGGFRWSQALQVILISMASFFEAQQTFITIFADANPSWHYTQGTSNSTACNSGSNICKLPADSWQWDRPARTSIISDWSLLCTSNKILAGLPASSFFMGCLLGGIILSFLGDSLGRKKLLILSCLTMSTASIFTAFSNNIWIYSGFRAVSGLGRAAIGSCVLVLTTESVGKQWRGKVGVVGFLCSTLGYMSLPAIAYMARDYSWRSLYLLTSAPAIVYCMLIEFCVYESPKWLLEQGRVREAVAVLNANLDPNRKNLSFSADNIRQNTLNRPESTGGAPNPSLLKIMSDRSIIQQLTMAMLIGFGIGLIYYGTPLGLGSFDFSLYLSVAFSAMLEIPSAVLTFYLARCRRRTSLLALSTISGGCGIICILVKRWVWLQIGLQLMSFFSACAAFNLLMIYTVELFPTTIRNSAVSIVWQAIVFGGAISPLVIAIGEGYSKILPHFLFGVMIFIFGPLVLFLKETVVCSRCVEDRV</sequence>
<keyword evidence="2 7" id="KW-0812">Transmembrane</keyword>
<feature type="transmembrane region" description="Helical" evidence="7">
    <location>
        <begin position="413"/>
        <end position="433"/>
    </location>
</feature>
<dbReference type="Pfam" id="PF00083">
    <property type="entry name" value="Sugar_tr"/>
    <property type="match status" value="1"/>
</dbReference>
<dbReference type="InterPro" id="IPR020846">
    <property type="entry name" value="MFS_dom"/>
</dbReference>
<evidence type="ECO:0000256" key="7">
    <source>
        <dbReference type="SAM" id="Phobius"/>
    </source>
</evidence>
<dbReference type="EMBL" id="OX459119">
    <property type="protein sequence ID" value="CAI9094077.1"/>
    <property type="molecule type" value="Genomic_DNA"/>
</dbReference>
<keyword evidence="4 7" id="KW-0472">Membrane</keyword>
<dbReference type="PROSITE" id="PS50850">
    <property type="entry name" value="MFS"/>
    <property type="match status" value="1"/>
</dbReference>
<comment type="subcellular location">
    <subcellularLocation>
        <location evidence="1">Membrane</location>
        <topology evidence="1">Multi-pass membrane protein</topology>
    </subcellularLocation>
</comment>
<evidence type="ECO:0000313" key="10">
    <source>
        <dbReference type="Proteomes" id="UP001161247"/>
    </source>
</evidence>
<feature type="transmembrane region" description="Helical" evidence="7">
    <location>
        <begin position="356"/>
        <end position="378"/>
    </location>
</feature>
<evidence type="ECO:0000256" key="3">
    <source>
        <dbReference type="ARBA" id="ARBA00022989"/>
    </source>
</evidence>
<feature type="transmembrane region" description="Helical" evidence="7">
    <location>
        <begin position="151"/>
        <end position="174"/>
    </location>
</feature>
<comment type="catalytic activity">
    <reaction evidence="6">
        <text>phosphate(in) + H(+)(in) = phosphate(out) + H(+)(out)</text>
        <dbReference type="Rhea" id="RHEA:29939"/>
        <dbReference type="ChEBI" id="CHEBI:15378"/>
        <dbReference type="ChEBI" id="CHEBI:43474"/>
    </reaction>
    <physiologicalReaction direction="right-to-left" evidence="6">
        <dbReference type="Rhea" id="RHEA:29941"/>
    </physiologicalReaction>
</comment>
<feature type="transmembrane region" description="Helical" evidence="7">
    <location>
        <begin position="324"/>
        <end position="344"/>
    </location>
</feature>
<evidence type="ECO:0000256" key="1">
    <source>
        <dbReference type="ARBA" id="ARBA00004141"/>
    </source>
</evidence>
<dbReference type="GO" id="GO:0016020">
    <property type="term" value="C:membrane"/>
    <property type="evidence" value="ECO:0007669"/>
    <property type="project" value="UniProtKB-SubCell"/>
</dbReference>
<keyword evidence="3 7" id="KW-1133">Transmembrane helix</keyword>
<dbReference type="PANTHER" id="PTHR24064">
    <property type="entry name" value="SOLUTE CARRIER FAMILY 22 MEMBER"/>
    <property type="match status" value="1"/>
</dbReference>
<organism evidence="9 10">
    <name type="scientific">Oldenlandia corymbosa var. corymbosa</name>
    <dbReference type="NCBI Taxonomy" id="529605"/>
    <lineage>
        <taxon>Eukaryota</taxon>
        <taxon>Viridiplantae</taxon>
        <taxon>Streptophyta</taxon>
        <taxon>Embryophyta</taxon>
        <taxon>Tracheophyta</taxon>
        <taxon>Spermatophyta</taxon>
        <taxon>Magnoliopsida</taxon>
        <taxon>eudicotyledons</taxon>
        <taxon>Gunneridae</taxon>
        <taxon>Pentapetalae</taxon>
        <taxon>asterids</taxon>
        <taxon>lamiids</taxon>
        <taxon>Gentianales</taxon>
        <taxon>Rubiaceae</taxon>
        <taxon>Rubioideae</taxon>
        <taxon>Spermacoceae</taxon>
        <taxon>Hedyotis-Oldenlandia complex</taxon>
        <taxon>Oldenlandia</taxon>
    </lineage>
</organism>
<feature type="transmembrane region" description="Helical" evidence="7">
    <location>
        <begin position="445"/>
        <end position="466"/>
    </location>
</feature>
<keyword evidence="10" id="KW-1185">Reference proteome</keyword>
<evidence type="ECO:0000259" key="8">
    <source>
        <dbReference type="PROSITE" id="PS50850"/>
    </source>
</evidence>
<evidence type="ECO:0000256" key="4">
    <source>
        <dbReference type="ARBA" id="ARBA00023136"/>
    </source>
</evidence>
<protein>
    <submittedName>
        <fullName evidence="9">OLC1v1029738C1</fullName>
    </submittedName>
</protein>
<accession>A0AAV1CHP2</accession>
<proteinExistence type="inferred from homology"/>
<evidence type="ECO:0000256" key="6">
    <source>
        <dbReference type="ARBA" id="ARBA00049011"/>
    </source>
</evidence>
<feature type="transmembrane region" description="Helical" evidence="7">
    <location>
        <begin position="180"/>
        <end position="197"/>
    </location>
</feature>